<dbReference type="STRING" id="1797589.A2784_02230"/>
<evidence type="ECO:0000256" key="5">
    <source>
        <dbReference type="ARBA" id="ARBA00023277"/>
    </source>
</evidence>
<dbReference type="Proteomes" id="UP000177324">
    <property type="component" value="Unassembled WGS sequence"/>
</dbReference>
<gene>
    <name evidence="6" type="ORF">A2784_02230</name>
</gene>
<comment type="cofactor">
    <cofactor evidence="1">
        <name>Mg(2+)</name>
        <dbReference type="ChEBI" id="CHEBI:18420"/>
    </cofactor>
</comment>
<dbReference type="PANTHER" id="PTHR46193:SF18">
    <property type="entry name" value="HEXITOL PHOSPHATASE B"/>
    <property type="match status" value="1"/>
</dbReference>
<reference evidence="6 7" key="1">
    <citation type="journal article" date="2016" name="Nat. Commun.">
        <title>Thousands of microbial genomes shed light on interconnected biogeochemical processes in an aquifer system.</title>
        <authorList>
            <person name="Anantharaman K."/>
            <person name="Brown C.T."/>
            <person name="Hug L.A."/>
            <person name="Sharon I."/>
            <person name="Castelle C.J."/>
            <person name="Probst A.J."/>
            <person name="Thomas B.C."/>
            <person name="Singh A."/>
            <person name="Wilkins M.J."/>
            <person name="Karaoz U."/>
            <person name="Brodie E.L."/>
            <person name="Williams K.H."/>
            <person name="Hubbard S.S."/>
            <person name="Banfield J.F."/>
        </authorList>
    </citation>
    <scope>NUCLEOTIDE SEQUENCE [LARGE SCALE GENOMIC DNA]</scope>
</reference>
<keyword evidence="3" id="KW-0479">Metal-binding</keyword>
<dbReference type="SFLD" id="SFLDG01129">
    <property type="entry name" value="C1.5:_HAD__Beta-PGM__Phosphata"/>
    <property type="match status" value="1"/>
</dbReference>
<proteinExistence type="inferred from homology"/>
<dbReference type="SFLD" id="SFLDS00003">
    <property type="entry name" value="Haloacid_Dehalogenase"/>
    <property type="match status" value="1"/>
</dbReference>
<dbReference type="SUPFAM" id="SSF56784">
    <property type="entry name" value="HAD-like"/>
    <property type="match status" value="1"/>
</dbReference>
<dbReference type="NCBIfam" id="TIGR01509">
    <property type="entry name" value="HAD-SF-IA-v3"/>
    <property type="match status" value="1"/>
</dbReference>
<dbReference type="InterPro" id="IPR041492">
    <property type="entry name" value="HAD_2"/>
</dbReference>
<evidence type="ECO:0008006" key="8">
    <source>
        <dbReference type="Google" id="ProtNLM"/>
    </source>
</evidence>
<dbReference type="AlphaFoldDB" id="A0A1G1VLP4"/>
<evidence type="ECO:0000256" key="4">
    <source>
        <dbReference type="ARBA" id="ARBA00022842"/>
    </source>
</evidence>
<comment type="similarity">
    <text evidence="2">Belongs to the HAD-like hydrolase superfamily. CbbY/CbbZ/Gph/YieH family.</text>
</comment>
<evidence type="ECO:0000256" key="2">
    <source>
        <dbReference type="ARBA" id="ARBA00006171"/>
    </source>
</evidence>
<evidence type="ECO:0000256" key="1">
    <source>
        <dbReference type="ARBA" id="ARBA00001946"/>
    </source>
</evidence>
<dbReference type="GO" id="GO:0003824">
    <property type="term" value="F:catalytic activity"/>
    <property type="evidence" value="ECO:0007669"/>
    <property type="project" value="UniProtKB-ARBA"/>
</dbReference>
<evidence type="ECO:0000256" key="3">
    <source>
        <dbReference type="ARBA" id="ARBA00022723"/>
    </source>
</evidence>
<dbReference type="SFLD" id="SFLDG01135">
    <property type="entry name" value="C1.5.6:_HAD__Beta-PGM__Phospha"/>
    <property type="match status" value="1"/>
</dbReference>
<dbReference type="InterPro" id="IPR036412">
    <property type="entry name" value="HAD-like_sf"/>
</dbReference>
<sequence length="219" mass="25425">MPQNQLVIFDFDGVIVDTEYTTFKFYQKILPKWGIYLKESDFKYKIARKSIDFFRDVLPPSKFDETFVKKIITLKRQAFLKNIKKYLKIIPYSLELIDACKKKSIHLAIGSQNERELLEKVVDVFDIRHYFELIISLQDLKNKKPNPEIFLLISQKLNVPPSQAVVIEDGREGIQAAKAGGFKAIGYTNSFTKEELVQDHPDLIIESLKQLTPQILRSI</sequence>
<dbReference type="InterPro" id="IPR006439">
    <property type="entry name" value="HAD-SF_hydro_IA"/>
</dbReference>
<dbReference type="Gene3D" id="1.10.150.240">
    <property type="entry name" value="Putative phosphatase, domain 2"/>
    <property type="match status" value="1"/>
</dbReference>
<evidence type="ECO:0000313" key="7">
    <source>
        <dbReference type="Proteomes" id="UP000177324"/>
    </source>
</evidence>
<accession>A0A1G1VLP4</accession>
<dbReference type="InterPro" id="IPR023214">
    <property type="entry name" value="HAD_sf"/>
</dbReference>
<comment type="caution">
    <text evidence="6">The sequence shown here is derived from an EMBL/GenBank/DDBJ whole genome shotgun (WGS) entry which is preliminary data.</text>
</comment>
<dbReference type="PANTHER" id="PTHR46193">
    <property type="entry name" value="6-PHOSPHOGLUCONATE PHOSPHATASE"/>
    <property type="match status" value="1"/>
</dbReference>
<dbReference type="EMBL" id="MHCH01000048">
    <property type="protein sequence ID" value="OGY16303.1"/>
    <property type="molecule type" value="Genomic_DNA"/>
</dbReference>
<keyword evidence="4" id="KW-0460">Magnesium</keyword>
<dbReference type="PRINTS" id="PR00413">
    <property type="entry name" value="HADHALOGNASE"/>
</dbReference>
<keyword evidence="5" id="KW-0119">Carbohydrate metabolism</keyword>
<dbReference type="Gene3D" id="3.40.50.1000">
    <property type="entry name" value="HAD superfamily/HAD-like"/>
    <property type="match status" value="1"/>
</dbReference>
<protein>
    <recommendedName>
        <fullName evidence="8">HAD family hydrolase</fullName>
    </recommendedName>
</protein>
<name>A0A1G1VLP4_9BACT</name>
<dbReference type="InterPro" id="IPR023198">
    <property type="entry name" value="PGP-like_dom2"/>
</dbReference>
<dbReference type="GO" id="GO:0046872">
    <property type="term" value="F:metal ion binding"/>
    <property type="evidence" value="ECO:0007669"/>
    <property type="project" value="UniProtKB-KW"/>
</dbReference>
<dbReference type="InterPro" id="IPR051600">
    <property type="entry name" value="Beta-PGM-like"/>
</dbReference>
<evidence type="ECO:0000313" key="6">
    <source>
        <dbReference type="EMBL" id="OGY16303.1"/>
    </source>
</evidence>
<organism evidence="6 7">
    <name type="scientific">Candidatus Chisholmbacteria bacterium RIFCSPHIGHO2_01_FULL_48_12</name>
    <dbReference type="NCBI Taxonomy" id="1797589"/>
    <lineage>
        <taxon>Bacteria</taxon>
        <taxon>Candidatus Chisholmiibacteriota</taxon>
    </lineage>
</organism>
<dbReference type="Pfam" id="PF13419">
    <property type="entry name" value="HAD_2"/>
    <property type="match status" value="1"/>
</dbReference>